<dbReference type="Proteomes" id="UP000029964">
    <property type="component" value="Unassembled WGS sequence"/>
</dbReference>
<dbReference type="PANTHER" id="PTHR10663:SF333">
    <property type="entry name" value="PROTEIN MON2 HOMOLOG"/>
    <property type="match status" value="1"/>
</dbReference>
<keyword evidence="3" id="KW-0653">Protein transport</keyword>
<evidence type="ECO:0000259" key="6">
    <source>
        <dbReference type="Pfam" id="PF12783"/>
    </source>
</evidence>
<feature type="region of interest" description="Disordered" evidence="5">
    <location>
        <begin position="772"/>
        <end position="810"/>
    </location>
</feature>
<dbReference type="InterPro" id="IPR032629">
    <property type="entry name" value="DCB_dom"/>
</dbReference>
<evidence type="ECO:0000256" key="1">
    <source>
        <dbReference type="ARBA" id="ARBA00008144"/>
    </source>
</evidence>
<feature type="compositionally biased region" description="Basic and acidic residues" evidence="5">
    <location>
        <begin position="494"/>
        <end position="506"/>
    </location>
</feature>
<feature type="compositionally biased region" description="Polar residues" evidence="5">
    <location>
        <begin position="777"/>
        <end position="810"/>
    </location>
</feature>
<proteinExistence type="inferred from homology"/>
<comment type="caution">
    <text evidence="9">The sequence shown here is derived from an EMBL/GenBank/DDBJ whole genome shotgun (WGS) entry which is preliminary data.</text>
</comment>
<evidence type="ECO:0000259" key="8">
    <source>
        <dbReference type="Pfam" id="PF16213"/>
    </source>
</evidence>
<dbReference type="HOGENOM" id="CLU_001169_1_0_1"/>
<protein>
    <recommendedName>
        <fullName evidence="11">Protein MON2-like protein</fullName>
    </recommendedName>
</protein>
<feature type="region of interest" description="Disordered" evidence="5">
    <location>
        <begin position="475"/>
        <end position="516"/>
    </location>
</feature>
<keyword evidence="10" id="KW-1185">Reference proteome</keyword>
<gene>
    <name evidence="9" type="ORF">ACRE_080900</name>
</gene>
<dbReference type="Pfam" id="PF16206">
    <property type="entry name" value="Mon2_C"/>
    <property type="match status" value="1"/>
</dbReference>
<sequence length="1705" mass="185355">MTTQLLATELANLIQESKRKNSDLRQAAEKSLEELKGLRNSSEQGAPEELSHKVNFVNPFIIACGTKNTKFTAIAIVCLQRLIVARALPRSRLNQVLEALMQASSAGLDVQLKILQALPSLLQNYAADLKGDLLVTALNICFTLQSSKNAIVNNTSAATLQQLVVTVFDKVIAEDKSGNEGSIAGVAPTGDGEIELRAAALDAYRIFNDLCLLTENQRPEFLRFSGLSQTFGLELIESVITNHASVFTTHPEQAHVLRVRAMPLIVSALKGKPSFATSVRLVRILYTMLRRHITVLPHECGQALEVLTYLLDHDTTPWKRALCMEVFRGLFSEHALLRRIFALYDAKKDEKDILKTLTATFVRLSTEKPAVIGLGTQSTMPISSTQDPTTTAENHALLEASGVAGIINTGPETTNTGISSQWSTIRVPCIDQLDKTEPPNIPESYTYSLILSCISSLSDGLAKFILPLTVTAEGRSRKKTSKNEGGRDSPAQPRTEHDGPPRERSSSFKKNPVPINPLTVEDHPMWTEVKICADIVEECWPAILATCSTFLYAALDSEYYHGLVRAFQRFAHVAGMLQLSTPRDAFLTTLGKAAVPPNVFTACLNAGQYRPSTPNSAVEGPSSLLSNARGLLSTESLTTPAEKQRQPSLDSHLASLSTRNLLCLRALLNLGIALGPTLGPAWRIVLETLQQADFVLFSSSKALGRTPAFPRSSQDQGAENDAASLTANFGNEVRAVETAAARLMESTVDFPNQSFLDVVGAICRLLERKTGDKAETRTQQQAQPSTEKSQSLQTPSGQHRRVSSFSNPLSTSSVQEDQFALAKLGDVASINMERLLAYPPEQSGWTLVVDELVTVSDVLLNGSTVRTRAAEILTRLMIEAANMASSLPPETRGPIQLRMLGALSAAIDPLQDDGRQVSVANRATDVEIHRIILDGLKGIVEECGESLISGWEIAFDIIGSVFIMKESTPGDRPRAATDPTIIETRSSKLVRASFNSLQLVASDFLASLPNSCFLILVDTLYKFSSQDDDLNIALTTVTFFWILSDFLSGKNESLEISADLMEETEASDLTKKAADSNHKGSVPALWMLLLLRLTTVASDDRLELRNSAIQTLLRIFDAYGDRLSPEAWSICIKSVVFKLLTALEEELKAAQGGATDESDRNDWNGTAVVVLNGISNLLANYLDVLTQHDSFQQLWCDLLGHLTTLLDFDVLDINTAAFQSLTDILSQTSHEGGPNLTKETIEPAWELWSRRVPVSASSKDKGEDNQACLIAYVGALREVYRLIETDLNVDRVQTILGLLRNMVEQASVGSYTSDVEQATQLQVQVLSTIQAIRTDVDGVPPAIIKQMSEFITLAFEQGDASTRPNPKRTFVAMSKSSMQAVEALILEHVANKDIYTSDAFSKALAALCTPISLKYDFDIVTKSTQPWRLATTTALAILKPALSQLDKLGISANTSQRIWSTIVAVADGILSADCDVAPAGTSFGDDEAFDITSFRALRGLIIPSLGAEHIADKTRKAYAESLFTTSIIHAPSPADESIISGMQGGGLSALYSPRVGRTVAIPPTKRTQIGYVALDELFSLVSTDDSSEGKSTAPLRRRIACTAAPYLILRCGLTLRAYIADQPLRGKMPQPLSQRKELIYVLRKLVALSCESEAIPALSGMESENRKHLLRLYPLLVKAIGVGGDEDVLRLLGGALEVVGGELGL</sequence>
<comment type="similarity">
    <text evidence="1">Belongs to the MON2 family.</text>
</comment>
<evidence type="ECO:0000313" key="10">
    <source>
        <dbReference type="Proteomes" id="UP000029964"/>
    </source>
</evidence>
<dbReference type="EMBL" id="JPKY01000141">
    <property type="protein sequence ID" value="KFH41202.1"/>
    <property type="molecule type" value="Genomic_DNA"/>
</dbReference>
<name>A0A086SVS0_HAPC1</name>
<dbReference type="GO" id="GO:0015031">
    <property type="term" value="P:protein transport"/>
    <property type="evidence" value="ECO:0007669"/>
    <property type="project" value="UniProtKB-KW"/>
</dbReference>
<dbReference type="Pfam" id="PF16213">
    <property type="entry name" value="DCB"/>
    <property type="match status" value="1"/>
</dbReference>
<dbReference type="SUPFAM" id="SSF48371">
    <property type="entry name" value="ARM repeat"/>
    <property type="match status" value="1"/>
</dbReference>
<feature type="domain" description="Mon2/Sec7/BIG1-like HUS" evidence="6">
    <location>
        <begin position="200"/>
        <end position="353"/>
    </location>
</feature>
<dbReference type="Pfam" id="PF12783">
    <property type="entry name" value="Sec7-like_HUS"/>
    <property type="match status" value="1"/>
</dbReference>
<keyword evidence="2" id="KW-0813">Transport</keyword>
<dbReference type="InterPro" id="IPR032691">
    <property type="entry name" value="Mon2/Sec7/BIG1-like_HUS"/>
</dbReference>
<feature type="domain" description="Mon2 C-terminal" evidence="7">
    <location>
        <begin position="1003"/>
        <end position="1229"/>
    </location>
</feature>
<dbReference type="GO" id="GO:0005794">
    <property type="term" value="C:Golgi apparatus"/>
    <property type="evidence" value="ECO:0007669"/>
    <property type="project" value="UniProtKB-ARBA"/>
</dbReference>
<reference evidence="10" key="1">
    <citation type="journal article" date="2014" name="Genome Announc.">
        <title>Genome sequence and annotation of Acremonium chrysogenum, producer of the beta-lactam antibiotic cephalosporin C.</title>
        <authorList>
            <person name="Terfehr D."/>
            <person name="Dahlmann T.A."/>
            <person name="Specht T."/>
            <person name="Zadra I."/>
            <person name="Kuernsteiner H."/>
            <person name="Kueck U."/>
        </authorList>
    </citation>
    <scope>NUCLEOTIDE SEQUENCE [LARGE SCALE GENOMIC DNA]</scope>
    <source>
        <strain evidence="10">ATCC 11550 / CBS 779.69 / DSM 880 / IAM 14645 / JCM 23072 / IMI 49137</strain>
    </source>
</reference>
<keyword evidence="4" id="KW-0175">Coiled coil</keyword>
<evidence type="ECO:0000256" key="2">
    <source>
        <dbReference type="ARBA" id="ARBA00022448"/>
    </source>
</evidence>
<organism evidence="9 10">
    <name type="scientific">Hapsidospora chrysogenum (strain ATCC 11550 / CBS 779.69 / DSM 880 / IAM 14645 / JCM 23072 / IMI 49137)</name>
    <name type="common">Acremonium chrysogenum</name>
    <dbReference type="NCBI Taxonomy" id="857340"/>
    <lineage>
        <taxon>Eukaryota</taxon>
        <taxon>Fungi</taxon>
        <taxon>Dikarya</taxon>
        <taxon>Ascomycota</taxon>
        <taxon>Pezizomycotina</taxon>
        <taxon>Sordariomycetes</taxon>
        <taxon>Hypocreomycetidae</taxon>
        <taxon>Hypocreales</taxon>
        <taxon>Bionectriaceae</taxon>
        <taxon>Hapsidospora</taxon>
    </lineage>
</organism>
<evidence type="ECO:0000259" key="7">
    <source>
        <dbReference type="Pfam" id="PF16206"/>
    </source>
</evidence>
<dbReference type="OrthoDB" id="294853at2759"/>
<dbReference type="STRING" id="857340.A0A086SVS0"/>
<evidence type="ECO:0000313" key="9">
    <source>
        <dbReference type="EMBL" id="KFH41202.1"/>
    </source>
</evidence>
<dbReference type="InterPro" id="IPR016024">
    <property type="entry name" value="ARM-type_fold"/>
</dbReference>
<feature type="domain" description="Mon2/Sec7/BIG1-like dimerisation and cyclophilin-binding" evidence="8">
    <location>
        <begin position="4"/>
        <end position="175"/>
    </location>
</feature>
<accession>A0A086SVS0</accession>
<evidence type="ECO:0008006" key="11">
    <source>
        <dbReference type="Google" id="ProtNLM"/>
    </source>
</evidence>
<feature type="coiled-coil region" evidence="4">
    <location>
        <begin position="7"/>
        <end position="41"/>
    </location>
</feature>
<evidence type="ECO:0000256" key="3">
    <source>
        <dbReference type="ARBA" id="ARBA00022927"/>
    </source>
</evidence>
<dbReference type="InterPro" id="IPR032817">
    <property type="entry name" value="Mon2_C"/>
</dbReference>
<evidence type="ECO:0000256" key="5">
    <source>
        <dbReference type="SAM" id="MobiDB-lite"/>
    </source>
</evidence>
<evidence type="ECO:0000256" key="4">
    <source>
        <dbReference type="SAM" id="Coils"/>
    </source>
</evidence>
<dbReference type="PANTHER" id="PTHR10663">
    <property type="entry name" value="GUANYL-NUCLEOTIDE EXCHANGE FACTOR"/>
    <property type="match status" value="1"/>
</dbReference>